<evidence type="ECO:0000313" key="3">
    <source>
        <dbReference type="Proteomes" id="UP000192907"/>
    </source>
</evidence>
<proteinExistence type="predicted"/>
<dbReference type="Proteomes" id="UP000192907">
    <property type="component" value="Unassembled WGS sequence"/>
</dbReference>
<dbReference type="EMBL" id="FWZT01000004">
    <property type="protein sequence ID" value="SMF07580.1"/>
    <property type="molecule type" value="Genomic_DNA"/>
</dbReference>
<sequence length="371" mass="42350">MYSIIGLSLSALLLVNVTCAFASSSSKNSSLYEVIGDLATLLLFETQNEAKVDQNLATKLHKISHPIDPLRPSLGKDPSLTLVARNIPGELELLDQDLFNKHPELGRRTLLRYLSYCARCHARDSEKKENFFRNLNVDQTPWTSSERARFNIFFGDYGDAIRNLQTALNDNSYFKNQTEKWYLDFKRLLLMVITTTQRAPITSDFIKTFGRLKSKPKNLETIKAWQRSSLSWAAEKIEPMTRVQRLRRISSLVATANKKDQEMLDGGFIERSRAFALQQKLLSEAIFDRTYQETLRVAGLNAVHLDPTLGTPYSEPYFEACVRIAVKKDLSLSCLNHWLSAKKREMSATAELPDIVKLRRENLEEVIAAIR</sequence>
<evidence type="ECO:0000313" key="2">
    <source>
        <dbReference type="EMBL" id="SMF07580.1"/>
    </source>
</evidence>
<feature type="chain" id="PRO_5012848223" evidence="1">
    <location>
        <begin position="23"/>
        <end position="371"/>
    </location>
</feature>
<protein>
    <submittedName>
        <fullName evidence="2">Uncharacterized protein</fullName>
    </submittedName>
</protein>
<reference evidence="3" key="1">
    <citation type="submission" date="2017-04" db="EMBL/GenBank/DDBJ databases">
        <authorList>
            <person name="Varghese N."/>
            <person name="Submissions S."/>
        </authorList>
    </citation>
    <scope>NUCLEOTIDE SEQUENCE [LARGE SCALE GENOMIC DNA]</scope>
    <source>
        <strain evidence="3">RKEM611</strain>
    </source>
</reference>
<evidence type="ECO:0000256" key="1">
    <source>
        <dbReference type="SAM" id="SignalP"/>
    </source>
</evidence>
<feature type="signal peptide" evidence="1">
    <location>
        <begin position="1"/>
        <end position="22"/>
    </location>
</feature>
<gene>
    <name evidence="2" type="ORF">SAMN06296036_104224</name>
</gene>
<keyword evidence="3" id="KW-1185">Reference proteome</keyword>
<dbReference type="AlphaFoldDB" id="A0A1Y6BK48"/>
<accession>A0A1Y6BK48</accession>
<dbReference type="RefSeq" id="WP_132316618.1">
    <property type="nucleotide sequence ID" value="NZ_FWZT01000004.1"/>
</dbReference>
<organism evidence="2 3">
    <name type="scientific">Pseudobacteriovorax antillogorgiicola</name>
    <dbReference type="NCBI Taxonomy" id="1513793"/>
    <lineage>
        <taxon>Bacteria</taxon>
        <taxon>Pseudomonadati</taxon>
        <taxon>Bdellovibrionota</taxon>
        <taxon>Oligoflexia</taxon>
        <taxon>Oligoflexales</taxon>
        <taxon>Pseudobacteriovoracaceae</taxon>
        <taxon>Pseudobacteriovorax</taxon>
    </lineage>
</organism>
<keyword evidence="1" id="KW-0732">Signal</keyword>
<name>A0A1Y6BK48_9BACT</name>